<proteinExistence type="predicted"/>
<reference evidence="1" key="1">
    <citation type="submission" date="2019-08" db="EMBL/GenBank/DDBJ databases">
        <authorList>
            <person name="Kucharzyk K."/>
            <person name="Murdoch R.W."/>
            <person name="Higgins S."/>
            <person name="Loffler F."/>
        </authorList>
    </citation>
    <scope>NUCLEOTIDE SEQUENCE</scope>
</reference>
<organism evidence="1">
    <name type="scientific">bioreactor metagenome</name>
    <dbReference type="NCBI Taxonomy" id="1076179"/>
    <lineage>
        <taxon>unclassified sequences</taxon>
        <taxon>metagenomes</taxon>
        <taxon>ecological metagenomes</taxon>
    </lineage>
</organism>
<evidence type="ECO:0000313" key="1">
    <source>
        <dbReference type="EMBL" id="MPM10019.1"/>
    </source>
</evidence>
<name>A0A644X1Q1_9ZZZZ</name>
<dbReference type="EMBL" id="VSSQ01001640">
    <property type="protein sequence ID" value="MPM10019.1"/>
    <property type="molecule type" value="Genomic_DNA"/>
</dbReference>
<accession>A0A644X1Q1</accession>
<sequence>MSKVIEYLKEVNLDNEKHIKDYIINSTTEELVIFIEHLRDLIEQDYVVKKYNPFTFVPNNELSGAGGCYELSCKIERANRFAIFSSLYAEDVYIQLNFITNPHDDFDIDEIDSDCETYSNFRYMLECDLSILNTYSKLIESGIVHITPPKYLYCKDCFHKEILGIENFIDIDPIKKSILNKAKLYVNSYDKDLDLLTFKVENMDEFFPEHGQIFVAPQNNLIKLSNASIKPGTLITNPSLINDFVDNFIDDEFVSTSYYAAYCKNNNAKLITNKISDSMFMNLANQRNKHNNGLSCYNAIPKYDMPFVTDITVEKALQLREIEGESFNKYRIALNKSISEQHKTNSTLEWNDIYDDILFPAFCELDDKLKNIKSGIYKKTFYEIALVGTVISAGVYTGIVPNNMTDIMKSVGVGTSAAISVGRQVFSKVPGKETLRENDYYFLWQLKKNIDKEL</sequence>
<dbReference type="AlphaFoldDB" id="A0A644X1Q1"/>
<protein>
    <submittedName>
        <fullName evidence="1">Uncharacterized protein</fullName>
    </submittedName>
</protein>
<comment type="caution">
    <text evidence="1">The sequence shown here is derived from an EMBL/GenBank/DDBJ whole genome shotgun (WGS) entry which is preliminary data.</text>
</comment>
<gene>
    <name evidence="1" type="ORF">SDC9_56343</name>
</gene>